<dbReference type="GO" id="GO:0005737">
    <property type="term" value="C:cytoplasm"/>
    <property type="evidence" value="ECO:0007669"/>
    <property type="project" value="UniProtKB-SubCell"/>
</dbReference>
<evidence type="ECO:0000256" key="3">
    <source>
        <dbReference type="ARBA" id="ARBA00011738"/>
    </source>
</evidence>
<evidence type="ECO:0000259" key="8">
    <source>
        <dbReference type="PROSITE" id="PS50944"/>
    </source>
</evidence>
<comment type="similarity">
    <text evidence="2">Belongs to the DtxR/MntR family.</text>
</comment>
<dbReference type="InterPro" id="IPR036421">
    <property type="entry name" value="Fe_dep_repressor_sf"/>
</dbReference>
<dbReference type="InterPro" id="IPR036388">
    <property type="entry name" value="WH-like_DNA-bd_sf"/>
</dbReference>
<dbReference type="GO" id="GO:0003677">
    <property type="term" value="F:DNA binding"/>
    <property type="evidence" value="ECO:0007669"/>
    <property type="project" value="UniProtKB-KW"/>
</dbReference>
<dbReference type="OrthoDB" id="3208141at2"/>
<dbReference type="GO" id="GO:0046983">
    <property type="term" value="F:protein dimerization activity"/>
    <property type="evidence" value="ECO:0007669"/>
    <property type="project" value="InterPro"/>
</dbReference>
<dbReference type="PANTHER" id="PTHR33238:SF10">
    <property type="entry name" value="IRON-DEPENDENT REPRESSOR IDER"/>
    <property type="match status" value="1"/>
</dbReference>
<dbReference type="AlphaFoldDB" id="A0A2V1K8U6"/>
<reference evidence="10" key="1">
    <citation type="submission" date="2018-05" db="EMBL/GenBank/DDBJ databases">
        <authorList>
            <person name="Li Y."/>
        </authorList>
    </citation>
    <scope>NUCLEOTIDE SEQUENCE [LARGE SCALE GENOMIC DNA]</scope>
    <source>
        <strain evidence="10">sk1b4</strain>
    </source>
</reference>
<dbReference type="InterPro" id="IPR001367">
    <property type="entry name" value="Fe_dep_repressor"/>
</dbReference>
<dbReference type="InterPro" id="IPR022687">
    <property type="entry name" value="HTH_DTXR"/>
</dbReference>
<evidence type="ECO:0000256" key="2">
    <source>
        <dbReference type="ARBA" id="ARBA00007871"/>
    </source>
</evidence>
<evidence type="ECO:0000256" key="5">
    <source>
        <dbReference type="ARBA" id="ARBA00023015"/>
    </source>
</evidence>
<evidence type="ECO:0000256" key="7">
    <source>
        <dbReference type="ARBA" id="ARBA00023163"/>
    </source>
</evidence>
<dbReference type="InterPro" id="IPR050536">
    <property type="entry name" value="DtxR_MntR_Metal-Reg"/>
</dbReference>
<evidence type="ECO:0000256" key="4">
    <source>
        <dbReference type="ARBA" id="ARBA00023004"/>
    </source>
</evidence>
<dbReference type="InterPro" id="IPR022689">
    <property type="entry name" value="Iron_dep_repressor"/>
</dbReference>
<dbReference type="PROSITE" id="PS50944">
    <property type="entry name" value="HTH_DTXR"/>
    <property type="match status" value="1"/>
</dbReference>
<evidence type="ECO:0000256" key="1">
    <source>
        <dbReference type="ARBA" id="ARBA00004496"/>
    </source>
</evidence>
<keyword evidence="6" id="KW-0238">DNA-binding</keyword>
<sequence>MSGDLVDTTEMYLKAIYELEEEGVPPLRARLVERLGQSKPTVSETVARLERDGLLSIVGSRTIELSPEGRRQATNVMRKHRLAERLLLDVLNVDWVDIHDEACRWEHVISDGVEEKIAELLSDDLEDPFGNSIPGLGVDGPGIQAAEPSGLIRVVDFLSENDDGGTVHLRRIGEVLQTDAGLLKQFQDAGFTSGVEVDITRSNEKSWSMHFPSGATIALSPWTQGHLLVEDAS</sequence>
<comment type="subunit">
    <text evidence="3">Homodimer.</text>
</comment>
<dbReference type="RefSeq" id="WP_109092692.1">
    <property type="nucleotide sequence ID" value="NZ_QETB01000001.1"/>
</dbReference>
<evidence type="ECO:0000313" key="9">
    <source>
        <dbReference type="EMBL" id="PWF27192.1"/>
    </source>
</evidence>
<proteinExistence type="inferred from homology"/>
<dbReference type="Gene3D" id="1.10.10.10">
    <property type="entry name" value="Winged helix-like DNA-binding domain superfamily/Winged helix DNA-binding domain"/>
    <property type="match status" value="1"/>
</dbReference>
<dbReference type="SUPFAM" id="SSF46785">
    <property type="entry name" value="Winged helix' DNA-binding domain"/>
    <property type="match status" value="1"/>
</dbReference>
<gene>
    <name evidence="9" type="ORF">DD236_01970</name>
</gene>
<comment type="caution">
    <text evidence="9">The sequence shown here is derived from an EMBL/GenBank/DDBJ whole genome shotgun (WGS) entry which is preliminary data.</text>
</comment>
<dbReference type="GO" id="GO:0046914">
    <property type="term" value="F:transition metal ion binding"/>
    <property type="evidence" value="ECO:0007669"/>
    <property type="project" value="InterPro"/>
</dbReference>
<feature type="domain" description="HTH dtxR-type" evidence="8">
    <location>
        <begin position="5"/>
        <end position="66"/>
    </location>
</feature>
<keyword evidence="7" id="KW-0804">Transcription</keyword>
<dbReference type="EMBL" id="QETB01000001">
    <property type="protein sequence ID" value="PWF27192.1"/>
    <property type="molecule type" value="Genomic_DNA"/>
</dbReference>
<organism evidence="9 10">
    <name type="scientific">Ancrocorticia populi</name>
    <dbReference type="NCBI Taxonomy" id="2175228"/>
    <lineage>
        <taxon>Bacteria</taxon>
        <taxon>Bacillati</taxon>
        <taxon>Actinomycetota</taxon>
        <taxon>Actinomycetes</taxon>
        <taxon>Actinomycetales</taxon>
        <taxon>Actinomycetaceae</taxon>
        <taxon>Ancrocorticia</taxon>
    </lineage>
</organism>
<dbReference type="GO" id="GO:0045892">
    <property type="term" value="P:negative regulation of DNA-templated transcription"/>
    <property type="evidence" value="ECO:0007669"/>
    <property type="project" value="TreeGrafter"/>
</dbReference>
<name>A0A2V1K8U6_9ACTO</name>
<dbReference type="InterPro" id="IPR038157">
    <property type="entry name" value="FeoA_core_dom"/>
</dbReference>
<dbReference type="PANTHER" id="PTHR33238">
    <property type="entry name" value="IRON (METAL) DEPENDENT REPRESSOR, DTXR FAMILY"/>
    <property type="match status" value="1"/>
</dbReference>
<evidence type="ECO:0000256" key="6">
    <source>
        <dbReference type="ARBA" id="ARBA00023125"/>
    </source>
</evidence>
<dbReference type="SMART" id="SM00529">
    <property type="entry name" value="HTH_DTXR"/>
    <property type="match status" value="1"/>
</dbReference>
<dbReference type="InterPro" id="IPR036390">
    <property type="entry name" value="WH_DNA-bd_sf"/>
</dbReference>
<keyword evidence="5" id="KW-0805">Transcription regulation</keyword>
<dbReference type="Gene3D" id="2.30.30.90">
    <property type="match status" value="1"/>
</dbReference>
<dbReference type="SUPFAM" id="SSF50037">
    <property type="entry name" value="C-terminal domain of transcriptional repressors"/>
    <property type="match status" value="1"/>
</dbReference>
<comment type="subcellular location">
    <subcellularLocation>
        <location evidence="1">Cytoplasm</location>
    </subcellularLocation>
</comment>
<keyword evidence="10" id="KW-1185">Reference proteome</keyword>
<dbReference type="Gene3D" id="1.10.60.10">
    <property type="entry name" value="Iron dependent repressor, metal binding and dimerisation domain"/>
    <property type="match status" value="1"/>
</dbReference>
<dbReference type="Pfam" id="PF02742">
    <property type="entry name" value="Fe_dep_repr_C"/>
    <property type="match status" value="1"/>
</dbReference>
<accession>A0A2V1K8U6</accession>
<dbReference type="SUPFAM" id="SSF47979">
    <property type="entry name" value="Iron-dependent repressor protein, dimerization domain"/>
    <property type="match status" value="1"/>
</dbReference>
<dbReference type="GO" id="GO:0003700">
    <property type="term" value="F:DNA-binding transcription factor activity"/>
    <property type="evidence" value="ECO:0007669"/>
    <property type="project" value="InterPro"/>
</dbReference>
<keyword evidence="4" id="KW-0408">Iron</keyword>
<evidence type="ECO:0000313" key="10">
    <source>
        <dbReference type="Proteomes" id="UP000245283"/>
    </source>
</evidence>
<dbReference type="Pfam" id="PF01325">
    <property type="entry name" value="Fe_dep_repress"/>
    <property type="match status" value="1"/>
</dbReference>
<dbReference type="InterPro" id="IPR008988">
    <property type="entry name" value="Transcriptional_repressor_C"/>
</dbReference>
<dbReference type="Proteomes" id="UP000245283">
    <property type="component" value="Unassembled WGS sequence"/>
</dbReference>
<protein>
    <submittedName>
        <fullName evidence="9">Metal-dependent transcriptional regulator</fullName>
    </submittedName>
</protein>